<dbReference type="Pfam" id="PF07362">
    <property type="entry name" value="CcdA"/>
    <property type="match status" value="1"/>
</dbReference>
<accession>A0A4R2QXR8</accession>
<sequence length="77" mass="8307">MHMARLNVYVPDELAEKARAAELNISALAQAAIADELQRRATNSWLDTLPVPRGTVSHRAALVALDGAREELAGTND</sequence>
<keyword evidence="3" id="KW-1185">Reference proteome</keyword>
<reference evidence="2 3" key="1">
    <citation type="submission" date="2019-03" db="EMBL/GenBank/DDBJ databases">
        <title>Genomic Encyclopedia of Type Strains, Phase IV (KMG-IV): sequencing the most valuable type-strain genomes for metagenomic binning, comparative biology and taxonomic classification.</title>
        <authorList>
            <person name="Goeker M."/>
        </authorList>
    </citation>
    <scope>NUCLEOTIDE SEQUENCE [LARGE SCALE GENOMIC DNA]</scope>
    <source>
        <strain evidence="2 3">DSM 45765</strain>
    </source>
</reference>
<protein>
    <submittedName>
        <fullName evidence="2">Post-segregation antitoxin CcdA</fullName>
    </submittedName>
</protein>
<dbReference type="Proteomes" id="UP000294911">
    <property type="component" value="Unassembled WGS sequence"/>
</dbReference>
<proteinExistence type="predicted"/>
<organism evidence="2 3">
    <name type="scientific">Tamaricihabitans halophyticus</name>
    <dbReference type="NCBI Taxonomy" id="1262583"/>
    <lineage>
        <taxon>Bacteria</taxon>
        <taxon>Bacillati</taxon>
        <taxon>Actinomycetota</taxon>
        <taxon>Actinomycetes</taxon>
        <taxon>Pseudonocardiales</taxon>
        <taxon>Pseudonocardiaceae</taxon>
        <taxon>Tamaricihabitans</taxon>
    </lineage>
</organism>
<evidence type="ECO:0000256" key="1">
    <source>
        <dbReference type="ARBA" id="ARBA00022649"/>
    </source>
</evidence>
<gene>
    <name evidence="2" type="ORF">EV191_102164</name>
</gene>
<dbReference type="AlphaFoldDB" id="A0A4R2QXR8"/>
<name>A0A4R2QXR8_9PSEU</name>
<dbReference type="EMBL" id="SLXQ01000002">
    <property type="protein sequence ID" value="TCP54953.1"/>
    <property type="molecule type" value="Genomic_DNA"/>
</dbReference>
<comment type="caution">
    <text evidence="2">The sequence shown here is derived from an EMBL/GenBank/DDBJ whole genome shotgun (WGS) entry which is preliminary data.</text>
</comment>
<evidence type="ECO:0000313" key="3">
    <source>
        <dbReference type="Proteomes" id="UP000294911"/>
    </source>
</evidence>
<keyword evidence="1" id="KW-1277">Toxin-antitoxin system</keyword>
<dbReference type="InterPro" id="IPR009956">
    <property type="entry name" value="Post-segregation_anti-tox_CcdA"/>
</dbReference>
<evidence type="ECO:0000313" key="2">
    <source>
        <dbReference type="EMBL" id="TCP54953.1"/>
    </source>
</evidence>